<dbReference type="RefSeq" id="XP_013385294.1">
    <property type="nucleotide sequence ID" value="XM_013529840.1"/>
</dbReference>
<feature type="compositionally biased region" description="Gly residues" evidence="2">
    <location>
        <begin position="187"/>
        <end position="196"/>
    </location>
</feature>
<proteinExistence type="predicted"/>
<dbReference type="GO" id="GO:0003677">
    <property type="term" value="F:DNA binding"/>
    <property type="evidence" value="ECO:0007669"/>
    <property type="project" value="UniProtKB-KW"/>
</dbReference>
<dbReference type="GeneID" id="106151311"/>
<keyword evidence="1" id="KW-0238">DNA-binding</keyword>
<evidence type="ECO:0000313" key="4">
    <source>
        <dbReference type="RefSeq" id="XP_013379957.1"/>
    </source>
</evidence>
<organism evidence="3 4">
    <name type="scientific">Lingula anatina</name>
    <name type="common">Brachiopod</name>
    <name type="synonym">Lingula unguis</name>
    <dbReference type="NCBI Taxonomy" id="7574"/>
    <lineage>
        <taxon>Eukaryota</taxon>
        <taxon>Metazoa</taxon>
        <taxon>Spiralia</taxon>
        <taxon>Lophotrochozoa</taxon>
        <taxon>Brachiopoda</taxon>
        <taxon>Linguliformea</taxon>
        <taxon>Lingulata</taxon>
        <taxon>Lingulida</taxon>
        <taxon>Linguloidea</taxon>
        <taxon>Lingulidae</taxon>
        <taxon>Lingula</taxon>
    </lineage>
</organism>
<sequence>MNQDGFINIRDVKPNQKNINVVFIVLEIGKPNRTKDGHDVRSCKVADKTGCINISVWDDAGGALQTGDICRLIKGYASIWKGCLTLYTGKGGEIQKIGEFCMPFLETPNMSEPNPEFLQKVEGQGQRKSPTEQQAGSEQAGNGQQRVPPLMQVNNPSQRNIRPGGPAPGRHPPPNGNIQQSMHQSGQGSGRGRGRR</sequence>
<dbReference type="KEGG" id="lak:106155159"/>
<evidence type="ECO:0000313" key="5">
    <source>
        <dbReference type="RefSeq" id="XP_013385294.1"/>
    </source>
</evidence>
<dbReference type="OMA" id="RNIDCEV"/>
<evidence type="ECO:0000313" key="3">
    <source>
        <dbReference type="Proteomes" id="UP000085678"/>
    </source>
</evidence>
<dbReference type="InterPro" id="IPR051231">
    <property type="entry name" value="SOSS-B"/>
</dbReference>
<dbReference type="GO" id="GO:0005694">
    <property type="term" value="C:chromosome"/>
    <property type="evidence" value="ECO:0007669"/>
    <property type="project" value="UniProtKB-ARBA"/>
</dbReference>
<dbReference type="GO" id="GO:0044818">
    <property type="term" value="P:mitotic G2/M transition checkpoint"/>
    <property type="evidence" value="ECO:0007669"/>
    <property type="project" value="TreeGrafter"/>
</dbReference>
<evidence type="ECO:0000256" key="2">
    <source>
        <dbReference type="SAM" id="MobiDB-lite"/>
    </source>
</evidence>
<dbReference type="GO" id="GO:0010212">
    <property type="term" value="P:response to ionizing radiation"/>
    <property type="evidence" value="ECO:0007669"/>
    <property type="project" value="TreeGrafter"/>
</dbReference>
<dbReference type="RefSeq" id="XP_013379957.1">
    <property type="nucleotide sequence ID" value="XM_013524503.1"/>
</dbReference>
<dbReference type="GO" id="GO:0000724">
    <property type="term" value="P:double-strand break repair via homologous recombination"/>
    <property type="evidence" value="ECO:0007669"/>
    <property type="project" value="TreeGrafter"/>
</dbReference>
<dbReference type="SUPFAM" id="SSF50249">
    <property type="entry name" value="Nucleic acid-binding proteins"/>
    <property type="match status" value="1"/>
</dbReference>
<accession>A0A1S3H1Y9</accession>
<dbReference type="AlphaFoldDB" id="A0A1S3H1Y9"/>
<reference evidence="4 5" key="1">
    <citation type="submission" date="2025-04" db="UniProtKB">
        <authorList>
            <consortium name="RefSeq"/>
        </authorList>
    </citation>
    <scope>IDENTIFICATION</scope>
    <source>
        <tissue evidence="4 5">Gonads</tissue>
    </source>
</reference>
<dbReference type="OrthoDB" id="295715at2759"/>
<protein>
    <submittedName>
        <fullName evidence="4 5">SOSS complex subunit B2</fullName>
    </submittedName>
</protein>
<dbReference type="Gene3D" id="2.40.50.140">
    <property type="entry name" value="Nucleic acid-binding proteins"/>
    <property type="match status" value="1"/>
</dbReference>
<dbReference type="Proteomes" id="UP000085678">
    <property type="component" value="Unplaced"/>
</dbReference>
<dbReference type="PANTHER" id="PTHR13356">
    <property type="entry name" value="OB FOLD NUCLEIC ACID BINDING PROTEIN-RELATED"/>
    <property type="match status" value="1"/>
</dbReference>
<feature type="region of interest" description="Disordered" evidence="2">
    <location>
        <begin position="111"/>
        <end position="196"/>
    </location>
</feature>
<dbReference type="KEGG" id="lak:106151311"/>
<feature type="compositionally biased region" description="Pro residues" evidence="2">
    <location>
        <begin position="165"/>
        <end position="175"/>
    </location>
</feature>
<dbReference type="FunFam" id="2.40.50.140:FF:000072">
    <property type="entry name" value="SOSS complex subunit B2"/>
    <property type="match status" value="1"/>
</dbReference>
<dbReference type="CDD" id="cd04491">
    <property type="entry name" value="SoSSB_OBF"/>
    <property type="match status" value="1"/>
</dbReference>
<name>A0A1S3H1Y9_LINAN</name>
<dbReference type="InterPro" id="IPR012340">
    <property type="entry name" value="NA-bd_OB-fold"/>
</dbReference>
<dbReference type="GeneID" id="106155159"/>
<dbReference type="GO" id="GO:0070876">
    <property type="term" value="C:SOSS complex"/>
    <property type="evidence" value="ECO:0007669"/>
    <property type="project" value="TreeGrafter"/>
</dbReference>
<feature type="compositionally biased region" description="Polar residues" evidence="2">
    <location>
        <begin position="126"/>
        <end position="145"/>
    </location>
</feature>
<gene>
    <name evidence="4" type="primary">LOC106151311</name>
    <name evidence="5" type="synonym">LOC106155159</name>
</gene>
<evidence type="ECO:0000256" key="1">
    <source>
        <dbReference type="ARBA" id="ARBA00023125"/>
    </source>
</evidence>
<keyword evidence="3" id="KW-1185">Reference proteome</keyword>
<dbReference type="STRING" id="7574.A0A1S3H1Y9"/>
<dbReference type="PANTHER" id="PTHR13356:SF0">
    <property type="entry name" value="SOSS COMPLEX SUBUNIT B HOMOLOG"/>
    <property type="match status" value="1"/>
</dbReference>